<evidence type="ECO:0000313" key="8">
    <source>
        <dbReference type="Proteomes" id="UP000297720"/>
    </source>
</evidence>
<dbReference type="PANTHER" id="PTHR14226:SF25">
    <property type="entry name" value="PHOSPHOESTERASE"/>
    <property type="match status" value="1"/>
</dbReference>
<feature type="active site" description="Nucleophile" evidence="4">
    <location>
        <position position="42"/>
    </location>
</feature>
<dbReference type="EMBL" id="QORL01000012">
    <property type="protein sequence ID" value="TFF77213.1"/>
    <property type="molecule type" value="Genomic_DNA"/>
</dbReference>
<comment type="caution">
    <text evidence="7">The sequence shown here is derived from an EMBL/GenBank/DDBJ whole genome shotgun (WGS) entry which is preliminary data.</text>
</comment>
<dbReference type="GO" id="GO:0016042">
    <property type="term" value="P:lipid catabolic process"/>
    <property type="evidence" value="ECO:0007669"/>
    <property type="project" value="UniProtKB-UniRule"/>
</dbReference>
<proteinExistence type="predicted"/>
<dbReference type="InterPro" id="IPR016035">
    <property type="entry name" value="Acyl_Trfase/lysoPLipase"/>
</dbReference>
<dbReference type="InterPro" id="IPR050301">
    <property type="entry name" value="NTE"/>
</dbReference>
<dbReference type="Proteomes" id="UP000297720">
    <property type="component" value="Unassembled WGS sequence"/>
</dbReference>
<sequence>MSRQQTALVVEGGAMRGIFAAGVLDAFLAKGKTQFDHCIGVSAGAVNLAAYLAGQRGRNHRVITDYSCRPEFINFGKFLRGGHWLDLDWLWGITIREIRLDLAHFAANPVPLTVVTTRVADGQAAYLRATAAELEQQIKASCSVPLAYRHFVRIGGEAMTDGGVADSIPVRHAYEQGARDITVVLSRPLGYRKRAPRLPALHRYLLRQTPALARASLSRHQSYNDAIDFIRRPPRDCRVRVIVPPAGFRVGRMTTDKDRLEQGYQMGWQAGLAYLAQEDANAGPSLSPGGAPCRAGAR</sequence>
<dbReference type="InterPro" id="IPR045943">
    <property type="entry name" value="DUF6363"/>
</dbReference>
<protein>
    <submittedName>
        <fullName evidence="7">Patatin family protein</fullName>
    </submittedName>
</protein>
<dbReference type="OrthoDB" id="9802424at2"/>
<evidence type="ECO:0000256" key="4">
    <source>
        <dbReference type="PROSITE-ProRule" id="PRU01161"/>
    </source>
</evidence>
<dbReference type="CDD" id="cd07208">
    <property type="entry name" value="Pat_hypo_Ecoli_yjju_like"/>
    <property type="match status" value="1"/>
</dbReference>
<name>A0A5F0KBR0_9GAMM</name>
<keyword evidence="2 4" id="KW-0442">Lipid degradation</keyword>
<dbReference type="RefSeq" id="WP_134695451.1">
    <property type="nucleotide sequence ID" value="NZ_QORJ01000012.1"/>
</dbReference>
<dbReference type="InterPro" id="IPR037483">
    <property type="entry name" value="YjjU-like"/>
</dbReference>
<feature type="short sequence motif" description="DGA/G" evidence="4">
    <location>
        <begin position="161"/>
        <end position="163"/>
    </location>
</feature>
<dbReference type="SUPFAM" id="SSF52151">
    <property type="entry name" value="FabD/lysophospholipase-like"/>
    <property type="match status" value="1"/>
</dbReference>
<feature type="active site" description="Proton acceptor" evidence="4">
    <location>
        <position position="161"/>
    </location>
</feature>
<evidence type="ECO:0000313" key="6">
    <source>
        <dbReference type="EMBL" id="TFF77213.1"/>
    </source>
</evidence>
<dbReference type="PROSITE" id="PS51635">
    <property type="entry name" value="PNPLA"/>
    <property type="match status" value="1"/>
</dbReference>
<comment type="caution">
    <text evidence="4">Lacks conserved residue(s) required for the propagation of feature annotation.</text>
</comment>
<keyword evidence="1 4" id="KW-0378">Hydrolase</keyword>
<feature type="short sequence motif" description="GXSXG" evidence="4">
    <location>
        <begin position="40"/>
        <end position="44"/>
    </location>
</feature>
<dbReference type="Pfam" id="PF19890">
    <property type="entry name" value="DUF6363"/>
    <property type="match status" value="1"/>
</dbReference>
<dbReference type="Pfam" id="PF01734">
    <property type="entry name" value="Patatin"/>
    <property type="match status" value="1"/>
</dbReference>
<evidence type="ECO:0000313" key="7">
    <source>
        <dbReference type="EMBL" id="TFF81677.1"/>
    </source>
</evidence>
<gene>
    <name evidence="6" type="ORF">DRM93_08185</name>
    <name evidence="7" type="ORF">DRM94_08185</name>
</gene>
<dbReference type="Gene3D" id="3.40.1090.10">
    <property type="entry name" value="Cytosolic phospholipase A2 catalytic domain"/>
    <property type="match status" value="2"/>
</dbReference>
<dbReference type="GO" id="GO:0016787">
    <property type="term" value="F:hydrolase activity"/>
    <property type="evidence" value="ECO:0007669"/>
    <property type="project" value="UniProtKB-UniRule"/>
</dbReference>
<keyword evidence="3 4" id="KW-0443">Lipid metabolism</keyword>
<dbReference type="EMBL" id="QORK01000012">
    <property type="protein sequence ID" value="TFF81677.1"/>
    <property type="molecule type" value="Genomic_DNA"/>
</dbReference>
<evidence type="ECO:0000256" key="2">
    <source>
        <dbReference type="ARBA" id="ARBA00022963"/>
    </source>
</evidence>
<evidence type="ECO:0000256" key="1">
    <source>
        <dbReference type="ARBA" id="ARBA00022801"/>
    </source>
</evidence>
<feature type="domain" description="PNPLA" evidence="5">
    <location>
        <begin position="8"/>
        <end position="174"/>
    </location>
</feature>
<keyword evidence="8" id="KW-1185">Reference proteome</keyword>
<evidence type="ECO:0000313" key="9">
    <source>
        <dbReference type="Proteomes" id="UP000297914"/>
    </source>
</evidence>
<dbReference type="Proteomes" id="UP000297914">
    <property type="component" value="Unassembled WGS sequence"/>
</dbReference>
<accession>A0A5F0KBR0</accession>
<reference evidence="7 9" key="1">
    <citation type="submission" date="2018-06" db="EMBL/GenBank/DDBJ databases">
        <title>Occurrence of a novel blaKPC-2- and qnrS2- harbouring IncP6 plasmid from Aeromonas taiwanensis isolates recovered from the river sediments.</title>
        <authorList>
            <person name="Zheng B."/>
            <person name="Yu X."/>
            <person name="Xiao Y."/>
        </authorList>
    </citation>
    <scope>NUCLEOTIDE SEQUENCE [LARGE SCALE GENOMIC DNA]</scope>
    <source>
        <strain evidence="6 8">1713</strain>
        <strain evidence="7 9">198</strain>
    </source>
</reference>
<dbReference type="AlphaFoldDB" id="A0A5F0KBR0"/>
<organism evidence="7 9">
    <name type="scientific">Aeromonas taiwanensis</name>
    <dbReference type="NCBI Taxonomy" id="633417"/>
    <lineage>
        <taxon>Bacteria</taxon>
        <taxon>Pseudomonadati</taxon>
        <taxon>Pseudomonadota</taxon>
        <taxon>Gammaproteobacteria</taxon>
        <taxon>Aeromonadales</taxon>
        <taxon>Aeromonadaceae</taxon>
        <taxon>Aeromonas</taxon>
    </lineage>
</organism>
<evidence type="ECO:0000256" key="3">
    <source>
        <dbReference type="ARBA" id="ARBA00023098"/>
    </source>
</evidence>
<dbReference type="PANTHER" id="PTHR14226">
    <property type="entry name" value="NEUROPATHY TARGET ESTERASE/SWISS CHEESE D.MELANOGASTER"/>
    <property type="match status" value="1"/>
</dbReference>
<dbReference type="InterPro" id="IPR002641">
    <property type="entry name" value="PNPLA_dom"/>
</dbReference>
<evidence type="ECO:0000259" key="5">
    <source>
        <dbReference type="PROSITE" id="PS51635"/>
    </source>
</evidence>